<sequence length="283" mass="31306">MTGSQAYPPAFGNAVARHHAQAAIWDNEVPDLQCILMQIRQGISFSFECLEDRTHPGRPHVAVDLMSMMKCREVTDEIDKKASSGLKAMRSWFVTDFALEAVSSLVDADTKPSIRDAVWKTRLEVESALNLVAEAQRAKEDLFLNIAKAASSAQHMLDQIRKNYGATDEIANKKKALTEKWLENEKMKLREAAEDATQAANASKRCAAEALHSMLKVPSSAWGPVLHQKMHEWMELEATEEAARVAKLQAAGAIRARVRESATPQKHGQSLLDDADLEASCII</sequence>
<evidence type="ECO:0000313" key="1">
    <source>
        <dbReference type="EMBL" id="OLQ14654.1"/>
    </source>
</evidence>
<gene>
    <name evidence="1" type="ORF">AK812_SmicGene1197</name>
</gene>
<dbReference type="Proteomes" id="UP000186817">
    <property type="component" value="Unassembled WGS sequence"/>
</dbReference>
<dbReference type="OrthoDB" id="436812at2759"/>
<dbReference type="AlphaFoldDB" id="A0A1Q9F4N6"/>
<accession>A0A1Q9F4N6</accession>
<reference evidence="1 2" key="1">
    <citation type="submission" date="2016-02" db="EMBL/GenBank/DDBJ databases">
        <title>Genome analysis of coral dinoflagellate symbionts highlights evolutionary adaptations to a symbiotic lifestyle.</title>
        <authorList>
            <person name="Aranda M."/>
            <person name="Li Y."/>
            <person name="Liew Y.J."/>
            <person name="Baumgarten S."/>
            <person name="Simakov O."/>
            <person name="Wilson M."/>
            <person name="Piel J."/>
            <person name="Ashoor H."/>
            <person name="Bougouffa S."/>
            <person name="Bajic V.B."/>
            <person name="Ryu T."/>
            <person name="Ravasi T."/>
            <person name="Bayer T."/>
            <person name="Micklem G."/>
            <person name="Kim H."/>
            <person name="Bhak J."/>
            <person name="Lajeunesse T.C."/>
            <person name="Voolstra C.R."/>
        </authorList>
    </citation>
    <scope>NUCLEOTIDE SEQUENCE [LARGE SCALE GENOMIC DNA]</scope>
    <source>
        <strain evidence="1 2">CCMP2467</strain>
    </source>
</reference>
<comment type="caution">
    <text evidence="1">The sequence shown here is derived from an EMBL/GenBank/DDBJ whole genome shotgun (WGS) entry which is preliminary data.</text>
</comment>
<dbReference type="EMBL" id="LSRX01000012">
    <property type="protein sequence ID" value="OLQ14654.1"/>
    <property type="molecule type" value="Genomic_DNA"/>
</dbReference>
<organism evidence="1 2">
    <name type="scientific">Symbiodinium microadriaticum</name>
    <name type="common">Dinoflagellate</name>
    <name type="synonym">Zooxanthella microadriatica</name>
    <dbReference type="NCBI Taxonomy" id="2951"/>
    <lineage>
        <taxon>Eukaryota</taxon>
        <taxon>Sar</taxon>
        <taxon>Alveolata</taxon>
        <taxon>Dinophyceae</taxon>
        <taxon>Suessiales</taxon>
        <taxon>Symbiodiniaceae</taxon>
        <taxon>Symbiodinium</taxon>
    </lineage>
</organism>
<keyword evidence="2" id="KW-1185">Reference proteome</keyword>
<evidence type="ECO:0000313" key="2">
    <source>
        <dbReference type="Proteomes" id="UP000186817"/>
    </source>
</evidence>
<protein>
    <submittedName>
        <fullName evidence="1">Uncharacterized protein</fullName>
    </submittedName>
</protein>
<proteinExistence type="predicted"/>
<name>A0A1Q9F4N6_SYMMI</name>